<protein>
    <recommendedName>
        <fullName evidence="4">DUF3669 domain-containing protein</fullName>
    </recommendedName>
</protein>
<evidence type="ECO:0000313" key="2">
    <source>
        <dbReference type="EMBL" id="OAG09249.1"/>
    </source>
</evidence>
<keyword evidence="1" id="KW-0812">Transmembrane</keyword>
<dbReference type="OrthoDB" id="2993351at2759"/>
<sequence length="112" mass="12509">MEALGIDARSYMKAMAEALAMMHWGARIDANDVGFVLPLQGQSQPRPSFSLTTWAHTASGSLISIVVSCFLWTKQVLRKPVRRSARMIHSTKGRKVKRLRINSNGINSGRHF</sequence>
<keyword evidence="1" id="KW-1133">Transmembrane helix</keyword>
<keyword evidence="1" id="KW-0472">Membrane</keyword>
<name>A0A177CR50_9PLEO</name>
<organism evidence="2 3">
    <name type="scientific">Paraphaeosphaeria sporulosa</name>
    <dbReference type="NCBI Taxonomy" id="1460663"/>
    <lineage>
        <taxon>Eukaryota</taxon>
        <taxon>Fungi</taxon>
        <taxon>Dikarya</taxon>
        <taxon>Ascomycota</taxon>
        <taxon>Pezizomycotina</taxon>
        <taxon>Dothideomycetes</taxon>
        <taxon>Pleosporomycetidae</taxon>
        <taxon>Pleosporales</taxon>
        <taxon>Massarineae</taxon>
        <taxon>Didymosphaeriaceae</taxon>
        <taxon>Paraphaeosphaeria</taxon>
    </lineage>
</organism>
<gene>
    <name evidence="2" type="ORF">CC84DRAFT_432791</name>
</gene>
<dbReference type="EMBL" id="KV441549">
    <property type="protein sequence ID" value="OAG09249.1"/>
    <property type="molecule type" value="Genomic_DNA"/>
</dbReference>
<dbReference type="Proteomes" id="UP000077069">
    <property type="component" value="Unassembled WGS sequence"/>
</dbReference>
<dbReference type="RefSeq" id="XP_018039614.1">
    <property type="nucleotide sequence ID" value="XM_018186231.1"/>
</dbReference>
<dbReference type="InParanoid" id="A0A177CR50"/>
<dbReference type="GeneID" id="28769717"/>
<evidence type="ECO:0000256" key="1">
    <source>
        <dbReference type="SAM" id="Phobius"/>
    </source>
</evidence>
<feature type="transmembrane region" description="Helical" evidence="1">
    <location>
        <begin position="54"/>
        <end position="73"/>
    </location>
</feature>
<accession>A0A177CR50</accession>
<dbReference type="AlphaFoldDB" id="A0A177CR50"/>
<keyword evidence="3" id="KW-1185">Reference proteome</keyword>
<reference evidence="2 3" key="1">
    <citation type="submission" date="2016-05" db="EMBL/GenBank/DDBJ databases">
        <title>Comparative analysis of secretome profiles of manganese(II)-oxidizing ascomycete fungi.</title>
        <authorList>
            <consortium name="DOE Joint Genome Institute"/>
            <person name="Zeiner C.A."/>
            <person name="Purvine S.O."/>
            <person name="Zink E.M."/>
            <person name="Wu S."/>
            <person name="Pasa-Tolic L."/>
            <person name="Chaput D.L."/>
            <person name="Haridas S."/>
            <person name="Grigoriev I.V."/>
            <person name="Santelli C.M."/>
            <person name="Hansel C.M."/>
        </authorList>
    </citation>
    <scope>NUCLEOTIDE SEQUENCE [LARGE SCALE GENOMIC DNA]</scope>
    <source>
        <strain evidence="2 3">AP3s5-JAC2a</strain>
    </source>
</reference>
<evidence type="ECO:0008006" key="4">
    <source>
        <dbReference type="Google" id="ProtNLM"/>
    </source>
</evidence>
<proteinExistence type="predicted"/>
<evidence type="ECO:0000313" key="3">
    <source>
        <dbReference type="Proteomes" id="UP000077069"/>
    </source>
</evidence>